<dbReference type="SUPFAM" id="SSF54695">
    <property type="entry name" value="POZ domain"/>
    <property type="match status" value="1"/>
</dbReference>
<evidence type="ECO:0000313" key="2">
    <source>
        <dbReference type="EMBL" id="PIC29910.1"/>
    </source>
</evidence>
<dbReference type="OrthoDB" id="5804679at2759"/>
<gene>
    <name evidence="2" type="primary">Cnig_chr_V.g21331</name>
    <name evidence="2" type="ORF">B9Z55_021331</name>
</gene>
<accession>A0A2G5TRG7</accession>
<dbReference type="Pfam" id="PF00651">
    <property type="entry name" value="BTB"/>
    <property type="match status" value="1"/>
</dbReference>
<feature type="domain" description="BTB" evidence="1">
    <location>
        <begin position="30"/>
        <end position="121"/>
    </location>
</feature>
<dbReference type="Gene3D" id="3.30.710.10">
    <property type="entry name" value="Potassium Channel Kv1.1, Chain A"/>
    <property type="match status" value="1"/>
</dbReference>
<sequence length="215" mass="25682">MTSSDSYLLEKITFYKTRSALREFEIRTNSDSIFVNLNYLAELSEYFYVLRTGSYTENSSQKLVLDDVFTEELVQFLIYVCPDGFRFNRKINEQNILSLIFLSDRLMFPWVKEEVLNYLKNEEFQNAPYDTELLIQLCYLLNSQFNEPTEIDPVFQKIANLTNQESVDEILESIPDSDIKSYMLKRIKDFRPYTCKPRPQIFFNWDDNFSHLYDD</sequence>
<dbReference type="AlphaFoldDB" id="A0A2G5TRG7"/>
<organism evidence="2 3">
    <name type="scientific">Caenorhabditis nigoni</name>
    <dbReference type="NCBI Taxonomy" id="1611254"/>
    <lineage>
        <taxon>Eukaryota</taxon>
        <taxon>Metazoa</taxon>
        <taxon>Ecdysozoa</taxon>
        <taxon>Nematoda</taxon>
        <taxon>Chromadorea</taxon>
        <taxon>Rhabditida</taxon>
        <taxon>Rhabditina</taxon>
        <taxon>Rhabditomorpha</taxon>
        <taxon>Rhabditoidea</taxon>
        <taxon>Rhabditidae</taxon>
        <taxon>Peloderinae</taxon>
        <taxon>Caenorhabditis</taxon>
    </lineage>
</organism>
<reference evidence="3" key="1">
    <citation type="submission" date="2017-10" db="EMBL/GenBank/DDBJ databases">
        <title>Rapid genome shrinkage in a self-fertile nematode reveals novel sperm competition proteins.</title>
        <authorList>
            <person name="Yin D."/>
            <person name="Schwarz E.M."/>
            <person name="Thomas C.G."/>
            <person name="Felde R.L."/>
            <person name="Korf I.F."/>
            <person name="Cutter A.D."/>
            <person name="Schartner C.M."/>
            <person name="Ralston E.J."/>
            <person name="Meyer B.J."/>
            <person name="Haag E.S."/>
        </authorList>
    </citation>
    <scope>NUCLEOTIDE SEQUENCE [LARGE SCALE GENOMIC DNA]</scope>
    <source>
        <strain evidence="3">JU1422</strain>
    </source>
</reference>
<protein>
    <recommendedName>
        <fullName evidence="1">BTB domain-containing protein</fullName>
    </recommendedName>
</protein>
<evidence type="ECO:0000259" key="1">
    <source>
        <dbReference type="Pfam" id="PF00651"/>
    </source>
</evidence>
<dbReference type="InterPro" id="IPR011333">
    <property type="entry name" value="SKP1/BTB/POZ_sf"/>
</dbReference>
<dbReference type="EMBL" id="PDUG01000005">
    <property type="protein sequence ID" value="PIC29910.1"/>
    <property type="molecule type" value="Genomic_DNA"/>
</dbReference>
<evidence type="ECO:0000313" key="3">
    <source>
        <dbReference type="Proteomes" id="UP000230233"/>
    </source>
</evidence>
<keyword evidence="3" id="KW-1185">Reference proteome</keyword>
<dbReference type="Proteomes" id="UP000230233">
    <property type="component" value="Chromosome V"/>
</dbReference>
<comment type="caution">
    <text evidence="2">The sequence shown here is derived from an EMBL/GenBank/DDBJ whole genome shotgun (WGS) entry which is preliminary data.</text>
</comment>
<name>A0A2G5TRG7_9PELO</name>
<dbReference type="InterPro" id="IPR000210">
    <property type="entry name" value="BTB/POZ_dom"/>
</dbReference>
<proteinExistence type="predicted"/>